<evidence type="ECO:0000256" key="3">
    <source>
        <dbReference type="ARBA" id="ARBA00022989"/>
    </source>
</evidence>
<feature type="transmembrane region" description="Helical" evidence="6">
    <location>
        <begin position="205"/>
        <end position="227"/>
    </location>
</feature>
<dbReference type="Pfam" id="PF20684">
    <property type="entry name" value="Fung_rhodopsin"/>
    <property type="match status" value="1"/>
</dbReference>
<evidence type="ECO:0000256" key="4">
    <source>
        <dbReference type="ARBA" id="ARBA00023136"/>
    </source>
</evidence>
<evidence type="ECO:0000259" key="7">
    <source>
        <dbReference type="Pfam" id="PF20684"/>
    </source>
</evidence>
<organism evidence="8 9">
    <name type="scientific">Calycina marina</name>
    <dbReference type="NCBI Taxonomy" id="1763456"/>
    <lineage>
        <taxon>Eukaryota</taxon>
        <taxon>Fungi</taxon>
        <taxon>Dikarya</taxon>
        <taxon>Ascomycota</taxon>
        <taxon>Pezizomycotina</taxon>
        <taxon>Leotiomycetes</taxon>
        <taxon>Helotiales</taxon>
        <taxon>Pezizellaceae</taxon>
        <taxon>Calycina</taxon>
    </lineage>
</organism>
<dbReference type="GO" id="GO:0016020">
    <property type="term" value="C:membrane"/>
    <property type="evidence" value="ECO:0007669"/>
    <property type="project" value="UniProtKB-SubCell"/>
</dbReference>
<dbReference type="OrthoDB" id="3923077at2759"/>
<dbReference type="InterPro" id="IPR052337">
    <property type="entry name" value="SAT4-like"/>
</dbReference>
<evidence type="ECO:0000256" key="6">
    <source>
        <dbReference type="SAM" id="Phobius"/>
    </source>
</evidence>
<comment type="subcellular location">
    <subcellularLocation>
        <location evidence="1">Membrane</location>
        <topology evidence="1">Multi-pass membrane protein</topology>
    </subcellularLocation>
</comment>
<feature type="transmembrane region" description="Helical" evidence="6">
    <location>
        <begin position="6"/>
        <end position="29"/>
    </location>
</feature>
<proteinExistence type="inferred from homology"/>
<evidence type="ECO:0000256" key="2">
    <source>
        <dbReference type="ARBA" id="ARBA00022692"/>
    </source>
</evidence>
<feature type="domain" description="Rhodopsin" evidence="7">
    <location>
        <begin position="25"/>
        <end position="267"/>
    </location>
</feature>
<dbReference type="PANTHER" id="PTHR33048:SF96">
    <property type="entry name" value="INTEGRAL MEMBRANE PROTEIN"/>
    <property type="match status" value="1"/>
</dbReference>
<comment type="caution">
    <text evidence="8">The sequence shown here is derived from an EMBL/GenBank/DDBJ whole genome shotgun (WGS) entry which is preliminary data.</text>
</comment>
<protein>
    <recommendedName>
        <fullName evidence="7">Rhodopsin domain-containing protein</fullName>
    </recommendedName>
</protein>
<name>A0A9P7Z2U0_9HELO</name>
<keyword evidence="9" id="KW-1185">Reference proteome</keyword>
<dbReference type="PANTHER" id="PTHR33048">
    <property type="entry name" value="PTH11-LIKE INTEGRAL MEMBRANE PROTEIN (AFU_ORTHOLOGUE AFUA_5G11245)"/>
    <property type="match status" value="1"/>
</dbReference>
<feature type="transmembrane region" description="Helical" evidence="6">
    <location>
        <begin position="119"/>
        <end position="139"/>
    </location>
</feature>
<evidence type="ECO:0000256" key="1">
    <source>
        <dbReference type="ARBA" id="ARBA00004141"/>
    </source>
</evidence>
<evidence type="ECO:0000313" key="8">
    <source>
        <dbReference type="EMBL" id="KAG9243873.1"/>
    </source>
</evidence>
<dbReference type="Proteomes" id="UP000887226">
    <property type="component" value="Unassembled WGS sequence"/>
</dbReference>
<reference evidence="8" key="1">
    <citation type="journal article" date="2021" name="IMA Fungus">
        <title>Genomic characterization of three marine fungi, including Emericellopsis atlantica sp. nov. with signatures of a generalist lifestyle and marine biomass degradation.</title>
        <authorList>
            <person name="Hagestad O.C."/>
            <person name="Hou L."/>
            <person name="Andersen J.H."/>
            <person name="Hansen E.H."/>
            <person name="Altermark B."/>
            <person name="Li C."/>
            <person name="Kuhnert E."/>
            <person name="Cox R.J."/>
            <person name="Crous P.W."/>
            <person name="Spatafora J.W."/>
            <person name="Lail K."/>
            <person name="Amirebrahimi M."/>
            <person name="Lipzen A."/>
            <person name="Pangilinan J."/>
            <person name="Andreopoulos W."/>
            <person name="Hayes R.D."/>
            <person name="Ng V."/>
            <person name="Grigoriev I.V."/>
            <person name="Jackson S.A."/>
            <person name="Sutton T.D.S."/>
            <person name="Dobson A.D.W."/>
            <person name="Rama T."/>
        </authorList>
    </citation>
    <scope>NUCLEOTIDE SEQUENCE</scope>
    <source>
        <strain evidence="8">TRa3180A</strain>
    </source>
</reference>
<dbReference type="InterPro" id="IPR049326">
    <property type="entry name" value="Rhodopsin_dom_fungi"/>
</dbReference>
<accession>A0A9P7Z2U0</accession>
<feature type="transmembrane region" description="Helical" evidence="6">
    <location>
        <begin position="81"/>
        <end position="107"/>
    </location>
</feature>
<comment type="similarity">
    <text evidence="5">Belongs to the SAT4 family.</text>
</comment>
<keyword evidence="4 6" id="KW-0472">Membrane</keyword>
<keyword evidence="3 6" id="KW-1133">Transmembrane helix</keyword>
<dbReference type="AlphaFoldDB" id="A0A9P7Z2U0"/>
<evidence type="ECO:0000313" key="9">
    <source>
        <dbReference type="Proteomes" id="UP000887226"/>
    </source>
</evidence>
<sequence>MLTRGAQVTGVAVCGLCLTWVSVSLRFYVRLGLQKFIGREDWLTLAAMILFTLMCSLMLRATNFGLGAHWSAIPSDMLEDGLKFIFICELLYVATTAVAKLSIGVYFLRLSNQRYQFRVIYTTLGVVILFSTMYFWFLVFQCTPISFTWAQFYSNASGKCLKRATLAKLTYAHAVISAVTDSAFGILPVFFVWKLKMSLRTKISVVLILSLGFFASTANIVRIVYIYELEHTTDYSWFGINLAKWSIVEPAIRITAAAIATLRPLFANFLSFETHRSPLESKMPFAGSTRFSGDSHKVSGSGSALEYSAEFAEMLGLKKFGNRTHISAQKPLGWRERRRFAAAYRIRQRDCESQTELREVESHVPESDGIRTTTEVIIEKE</sequence>
<feature type="transmembrane region" description="Helical" evidence="6">
    <location>
        <begin position="171"/>
        <end position="193"/>
    </location>
</feature>
<keyword evidence="2 6" id="KW-0812">Transmembrane</keyword>
<feature type="transmembrane region" description="Helical" evidence="6">
    <location>
        <begin position="41"/>
        <end position="61"/>
    </location>
</feature>
<gene>
    <name evidence="8" type="ORF">BJ878DRAFT_461411</name>
</gene>
<dbReference type="EMBL" id="MU253945">
    <property type="protein sequence ID" value="KAG9243873.1"/>
    <property type="molecule type" value="Genomic_DNA"/>
</dbReference>
<evidence type="ECO:0000256" key="5">
    <source>
        <dbReference type="ARBA" id="ARBA00038359"/>
    </source>
</evidence>